<proteinExistence type="predicted"/>
<keyword evidence="2" id="KW-1185">Reference proteome</keyword>
<reference evidence="1" key="1">
    <citation type="submission" date="2022-12" db="EMBL/GenBank/DDBJ databases">
        <title>Draft genome assemblies for two species of Escallonia (Escalloniales).</title>
        <authorList>
            <person name="Chanderbali A."/>
            <person name="Dervinis C."/>
            <person name="Anghel I."/>
            <person name="Soltis D."/>
            <person name="Soltis P."/>
            <person name="Zapata F."/>
        </authorList>
    </citation>
    <scope>NUCLEOTIDE SEQUENCE</scope>
    <source>
        <strain evidence="1">UCBG92.1500</strain>
        <tissue evidence="1">Leaf</tissue>
    </source>
</reference>
<feature type="non-terminal residue" evidence="1">
    <location>
        <position position="65"/>
    </location>
</feature>
<dbReference type="EMBL" id="JAVXUO010002262">
    <property type="protein sequence ID" value="KAK2974950.1"/>
    <property type="molecule type" value="Genomic_DNA"/>
</dbReference>
<sequence>IFSLTTPADACRAAVIAWRFKSTVDSDGRFLPSYHPEIVSRSVSPVVYATKKTALLWPMRLPNTH</sequence>
<dbReference type="Proteomes" id="UP001187471">
    <property type="component" value="Unassembled WGS sequence"/>
</dbReference>
<name>A0AA88RHC9_9ASTE</name>
<evidence type="ECO:0000313" key="2">
    <source>
        <dbReference type="Proteomes" id="UP001187471"/>
    </source>
</evidence>
<evidence type="ECO:0000313" key="1">
    <source>
        <dbReference type="EMBL" id="KAK2974950.1"/>
    </source>
</evidence>
<dbReference type="AlphaFoldDB" id="A0AA88RHC9"/>
<organism evidence="1 2">
    <name type="scientific">Escallonia rubra</name>
    <dbReference type="NCBI Taxonomy" id="112253"/>
    <lineage>
        <taxon>Eukaryota</taxon>
        <taxon>Viridiplantae</taxon>
        <taxon>Streptophyta</taxon>
        <taxon>Embryophyta</taxon>
        <taxon>Tracheophyta</taxon>
        <taxon>Spermatophyta</taxon>
        <taxon>Magnoliopsida</taxon>
        <taxon>eudicotyledons</taxon>
        <taxon>Gunneridae</taxon>
        <taxon>Pentapetalae</taxon>
        <taxon>asterids</taxon>
        <taxon>campanulids</taxon>
        <taxon>Escalloniales</taxon>
        <taxon>Escalloniaceae</taxon>
        <taxon>Escallonia</taxon>
    </lineage>
</organism>
<protein>
    <submittedName>
        <fullName evidence="1">Uncharacterized protein</fullName>
    </submittedName>
</protein>
<accession>A0AA88RHC9</accession>
<gene>
    <name evidence="1" type="ORF">RJ640_000727</name>
</gene>
<comment type="caution">
    <text evidence="1">The sequence shown here is derived from an EMBL/GenBank/DDBJ whole genome shotgun (WGS) entry which is preliminary data.</text>
</comment>